<dbReference type="AlphaFoldDB" id="A0A0H1RBV5"/>
<dbReference type="RefSeq" id="WP_047192252.1">
    <property type="nucleotide sequence ID" value="NZ_LCYG01000100.1"/>
</dbReference>
<comment type="caution">
    <text evidence="1">The sequence shown here is derived from an EMBL/GenBank/DDBJ whole genome shotgun (WGS) entry which is preliminary data.</text>
</comment>
<gene>
    <name evidence="1" type="ORF">AA309_27670</name>
</gene>
<dbReference type="InterPro" id="IPR014710">
    <property type="entry name" value="RmlC-like_jellyroll"/>
</dbReference>
<dbReference type="Gene3D" id="2.60.120.10">
    <property type="entry name" value="Jelly Rolls"/>
    <property type="match status" value="1"/>
</dbReference>
<dbReference type="InterPro" id="IPR010424">
    <property type="entry name" value="EutQ"/>
</dbReference>
<keyword evidence="2" id="KW-1185">Reference proteome</keyword>
<accession>A0A0H1RBV5</accession>
<name>A0A0H1RBV5_9HYPH</name>
<proteinExistence type="predicted"/>
<dbReference type="InterPro" id="IPR011051">
    <property type="entry name" value="RmlC_Cupin_sf"/>
</dbReference>
<dbReference type="STRING" id="1225564.AA309_27670"/>
<dbReference type="Proteomes" id="UP000035489">
    <property type="component" value="Unassembled WGS sequence"/>
</dbReference>
<evidence type="ECO:0000313" key="2">
    <source>
        <dbReference type="Proteomes" id="UP000035489"/>
    </source>
</evidence>
<organism evidence="1 2">
    <name type="scientific">Microvirga vignae</name>
    <dbReference type="NCBI Taxonomy" id="1225564"/>
    <lineage>
        <taxon>Bacteria</taxon>
        <taxon>Pseudomonadati</taxon>
        <taxon>Pseudomonadota</taxon>
        <taxon>Alphaproteobacteria</taxon>
        <taxon>Hyphomicrobiales</taxon>
        <taxon>Methylobacteriaceae</taxon>
        <taxon>Microvirga</taxon>
    </lineage>
</organism>
<dbReference type="SUPFAM" id="SSF51182">
    <property type="entry name" value="RmlC-like cupins"/>
    <property type="match status" value="1"/>
</dbReference>
<evidence type="ECO:0000313" key="1">
    <source>
        <dbReference type="EMBL" id="KLK90087.1"/>
    </source>
</evidence>
<protein>
    <submittedName>
        <fullName evidence="1">Ethanolamine utilization protein EutQ</fullName>
    </submittedName>
</protein>
<dbReference type="EMBL" id="LCYG01000100">
    <property type="protein sequence ID" value="KLK90087.1"/>
    <property type="molecule type" value="Genomic_DNA"/>
</dbReference>
<sequence>MSEPKAPPRVRRFSDLTFVPRAQKGDMAQLAEVSGPSDKTELGTGYVRLTDARIDWTVQYDEVLFVLDGSLRVRTQDGVLEAGPHDSVWLPAGTALTYEAENALVAYAIHPANWAIRQS</sequence>
<reference evidence="1 2" key="1">
    <citation type="submission" date="2015-05" db="EMBL/GenBank/DDBJ databases">
        <title>Draft genome sequence of Microvirga vignae strain BR3299, a novel nitrogen fixing bacteria isolated from Brazil semi-aired region.</title>
        <authorList>
            <person name="Zilli J.E."/>
            <person name="Passos S.R."/>
            <person name="Leite J."/>
            <person name="Baldani J.I."/>
            <person name="Xavier G.R."/>
            <person name="Rumjaneck N.G."/>
            <person name="Simoes-Araujo J.L."/>
        </authorList>
    </citation>
    <scope>NUCLEOTIDE SEQUENCE [LARGE SCALE GENOMIC DNA]</scope>
    <source>
        <strain evidence="1 2">BR3299</strain>
    </source>
</reference>
<dbReference type="Pfam" id="PF06249">
    <property type="entry name" value="EutQ"/>
    <property type="match status" value="1"/>
</dbReference>
<dbReference type="PATRIC" id="fig|1225564.3.peg.47"/>
<dbReference type="OrthoDB" id="3828611at2"/>